<accession>A0A2P4Y1V6</accession>
<proteinExistence type="predicted"/>
<reference evidence="1 2" key="1">
    <citation type="journal article" date="2017" name="Genome Biol. Evol.">
        <title>Phytophthora megakarya and P. palmivora, closely related causal agents of cacao black pod rot, underwent increases in genome sizes and gene numbers by different mechanisms.</title>
        <authorList>
            <person name="Ali S.S."/>
            <person name="Shao J."/>
            <person name="Lary D.J."/>
            <person name="Kronmiller B."/>
            <person name="Shen D."/>
            <person name="Strem M.D."/>
            <person name="Amoako-Attah I."/>
            <person name="Akrofi A.Y."/>
            <person name="Begoude B.A."/>
            <person name="Ten Hoopen G.M."/>
            <person name="Coulibaly K."/>
            <person name="Kebe B.I."/>
            <person name="Melnick R.L."/>
            <person name="Guiltinan M.J."/>
            <person name="Tyler B.M."/>
            <person name="Meinhardt L.W."/>
            <person name="Bailey B.A."/>
        </authorList>
    </citation>
    <scope>NUCLEOTIDE SEQUENCE [LARGE SCALE GENOMIC DNA]</scope>
    <source>
        <strain evidence="2">sbr112.9</strain>
    </source>
</reference>
<gene>
    <name evidence="1" type="ORF">PHPALM_11592</name>
</gene>
<evidence type="ECO:0000313" key="1">
    <source>
        <dbReference type="EMBL" id="POM71794.1"/>
    </source>
</evidence>
<keyword evidence="2" id="KW-1185">Reference proteome</keyword>
<dbReference type="OrthoDB" id="125100at2759"/>
<dbReference type="Proteomes" id="UP000237271">
    <property type="component" value="Unassembled WGS sequence"/>
</dbReference>
<dbReference type="EMBL" id="NCKW01006409">
    <property type="protein sequence ID" value="POM71794.1"/>
    <property type="molecule type" value="Genomic_DNA"/>
</dbReference>
<name>A0A2P4Y1V6_9STRA</name>
<protein>
    <recommendedName>
        <fullName evidence="3">Aspartic protease</fullName>
    </recommendedName>
</protein>
<evidence type="ECO:0008006" key="3">
    <source>
        <dbReference type="Google" id="ProtNLM"/>
    </source>
</evidence>
<organism evidence="1 2">
    <name type="scientific">Phytophthora palmivora</name>
    <dbReference type="NCBI Taxonomy" id="4796"/>
    <lineage>
        <taxon>Eukaryota</taxon>
        <taxon>Sar</taxon>
        <taxon>Stramenopiles</taxon>
        <taxon>Oomycota</taxon>
        <taxon>Peronosporomycetes</taxon>
        <taxon>Peronosporales</taxon>
        <taxon>Peronosporaceae</taxon>
        <taxon>Phytophthora</taxon>
    </lineage>
</organism>
<sequence>MDGSLVYFFDIWVGGLTGQDAILGMDFILPAGIWLDLAYGSISLSDENFHIEIGQSMELQLHLRMSYHEKFWVTRGYHWVPTVMKDLRRRRYLQITKIGDKRIIPQKGVRVGIWVAGDHIQGFVSVGPRRYMEWQNLALEALVEGRSEQADLLAEPIDSMVDRPVYPLPCAVLKQPEISQVQVSRSPLKDVERGKTSDRLDPAETSVTQVDLVSRTDDQLLTKSFHLILPQTNR</sequence>
<comment type="caution">
    <text evidence="1">The sequence shown here is derived from an EMBL/GenBank/DDBJ whole genome shotgun (WGS) entry which is preliminary data.</text>
</comment>
<evidence type="ECO:0000313" key="2">
    <source>
        <dbReference type="Proteomes" id="UP000237271"/>
    </source>
</evidence>
<dbReference type="AlphaFoldDB" id="A0A2P4Y1V6"/>